<organism evidence="1 2">
    <name type="scientific">Drouetiella hepatica Uher 2000/2452</name>
    <dbReference type="NCBI Taxonomy" id="904376"/>
    <lineage>
        <taxon>Bacteria</taxon>
        <taxon>Bacillati</taxon>
        <taxon>Cyanobacteriota</taxon>
        <taxon>Cyanophyceae</taxon>
        <taxon>Oculatellales</taxon>
        <taxon>Oculatellaceae</taxon>
        <taxon>Drouetiella</taxon>
    </lineage>
</organism>
<dbReference type="AlphaFoldDB" id="A0A951QCP9"/>
<reference evidence="1" key="2">
    <citation type="journal article" date="2022" name="Microbiol. Resour. Announc.">
        <title>Metagenome Sequencing to Explore Phylogenomics of Terrestrial Cyanobacteria.</title>
        <authorList>
            <person name="Ward R.D."/>
            <person name="Stajich J.E."/>
            <person name="Johansen J.R."/>
            <person name="Huntemann M."/>
            <person name="Clum A."/>
            <person name="Foster B."/>
            <person name="Foster B."/>
            <person name="Roux S."/>
            <person name="Palaniappan K."/>
            <person name="Varghese N."/>
            <person name="Mukherjee S."/>
            <person name="Reddy T.B.K."/>
            <person name="Daum C."/>
            <person name="Copeland A."/>
            <person name="Chen I.A."/>
            <person name="Ivanova N.N."/>
            <person name="Kyrpides N.C."/>
            <person name="Shapiro N."/>
            <person name="Eloe-Fadrosh E.A."/>
            <person name="Pietrasiak N."/>
        </authorList>
    </citation>
    <scope>NUCLEOTIDE SEQUENCE</scope>
    <source>
        <strain evidence="1">UHER 2000/2452</strain>
    </source>
</reference>
<dbReference type="Proteomes" id="UP000757435">
    <property type="component" value="Unassembled WGS sequence"/>
</dbReference>
<gene>
    <name evidence="1" type="ORF">KME15_12285</name>
</gene>
<name>A0A951QCP9_9CYAN</name>
<sequence>MFSPTHLLVTRSKKTPVQLVASEKGFKVLTEIEWQRGSEPMFELRSRQGFFCQNIPVVGYSLQPIALDVVYASGEPSTTSAQ</sequence>
<proteinExistence type="predicted"/>
<dbReference type="EMBL" id="JAHHHD010000012">
    <property type="protein sequence ID" value="MBW4659446.1"/>
    <property type="molecule type" value="Genomic_DNA"/>
</dbReference>
<accession>A0A951QCP9</accession>
<evidence type="ECO:0000313" key="1">
    <source>
        <dbReference type="EMBL" id="MBW4659446.1"/>
    </source>
</evidence>
<evidence type="ECO:0000313" key="2">
    <source>
        <dbReference type="Proteomes" id="UP000757435"/>
    </source>
</evidence>
<comment type="caution">
    <text evidence="1">The sequence shown here is derived from an EMBL/GenBank/DDBJ whole genome shotgun (WGS) entry which is preliminary data.</text>
</comment>
<protein>
    <submittedName>
        <fullName evidence="1">Uncharacterized protein</fullName>
    </submittedName>
</protein>
<reference evidence="1" key="1">
    <citation type="submission" date="2021-05" db="EMBL/GenBank/DDBJ databases">
        <authorList>
            <person name="Pietrasiak N."/>
            <person name="Ward R."/>
            <person name="Stajich J.E."/>
            <person name="Kurbessoian T."/>
        </authorList>
    </citation>
    <scope>NUCLEOTIDE SEQUENCE</scope>
    <source>
        <strain evidence="1">UHER 2000/2452</strain>
    </source>
</reference>